<dbReference type="Pfam" id="PF02016">
    <property type="entry name" value="Peptidase_S66"/>
    <property type="match status" value="1"/>
</dbReference>
<dbReference type="PANTHER" id="PTHR30237">
    <property type="entry name" value="MURAMOYLTETRAPEPTIDE CARBOXYPEPTIDASE"/>
    <property type="match status" value="1"/>
</dbReference>
<dbReference type="EMBL" id="JASJUT010000008">
    <property type="protein sequence ID" value="MDK2596974.1"/>
    <property type="molecule type" value="Genomic_DNA"/>
</dbReference>
<evidence type="ECO:0000313" key="6">
    <source>
        <dbReference type="Proteomes" id="UP001231915"/>
    </source>
</evidence>
<dbReference type="InterPro" id="IPR027478">
    <property type="entry name" value="LdcA_N"/>
</dbReference>
<keyword evidence="2" id="KW-0378">Hydrolase</keyword>
<comment type="caution">
    <text evidence="5">The sequence shown here is derived from an EMBL/GenBank/DDBJ whole genome shotgun (WGS) entry which is preliminary data.</text>
</comment>
<dbReference type="CDD" id="cd07062">
    <property type="entry name" value="Peptidase_S66_mccF_like"/>
    <property type="match status" value="1"/>
</dbReference>
<dbReference type="PIRSF" id="PIRSF028757">
    <property type="entry name" value="LD-carboxypeptidase"/>
    <property type="match status" value="1"/>
</dbReference>
<dbReference type="InterPro" id="IPR040921">
    <property type="entry name" value="Peptidase_S66C"/>
</dbReference>
<comment type="similarity">
    <text evidence="1">Belongs to the peptidase S66 family.</text>
</comment>
<evidence type="ECO:0000259" key="3">
    <source>
        <dbReference type="Pfam" id="PF02016"/>
    </source>
</evidence>
<dbReference type="Gene3D" id="3.40.50.10740">
    <property type="entry name" value="Class I glutamine amidotransferase-like"/>
    <property type="match status" value="1"/>
</dbReference>
<dbReference type="RefSeq" id="WP_284138068.1">
    <property type="nucleotide sequence ID" value="NZ_JASJUT010000008.1"/>
</dbReference>
<name>A0ABT7EPK7_9GAMM</name>
<dbReference type="Proteomes" id="UP001231915">
    <property type="component" value="Unassembled WGS sequence"/>
</dbReference>
<evidence type="ECO:0000259" key="4">
    <source>
        <dbReference type="Pfam" id="PF17676"/>
    </source>
</evidence>
<proteinExistence type="inferred from homology"/>
<accession>A0ABT7EPK7</accession>
<evidence type="ECO:0000256" key="2">
    <source>
        <dbReference type="ARBA" id="ARBA00022801"/>
    </source>
</evidence>
<dbReference type="InterPro" id="IPR027461">
    <property type="entry name" value="Carboxypeptidase_A_C_sf"/>
</dbReference>
<reference evidence="5 6" key="1">
    <citation type="submission" date="2023-05" db="EMBL/GenBank/DDBJ databases">
        <title>Pseudoalteromonas ardens sp. nov., Pseudoalteromonas obscura sp. nov., and Pseudoalteromonas umbrosa sp. nov., isolated from the coral Montipora capitata.</title>
        <authorList>
            <person name="Thomas E.M."/>
            <person name="Smith E.M."/>
            <person name="Papke E."/>
            <person name="Shlafstein M.D."/>
            <person name="Oline D.K."/>
            <person name="Videau P."/>
            <person name="Saw J.H."/>
            <person name="Strangman W.K."/>
            <person name="Ushijima B."/>
        </authorList>
    </citation>
    <scope>NUCLEOTIDE SEQUENCE [LARGE SCALE GENOMIC DNA]</scope>
    <source>
        <strain evidence="5 6">P94</strain>
    </source>
</reference>
<dbReference type="InterPro" id="IPR040449">
    <property type="entry name" value="Peptidase_S66_N"/>
</dbReference>
<evidence type="ECO:0000256" key="1">
    <source>
        <dbReference type="ARBA" id="ARBA00010233"/>
    </source>
</evidence>
<sequence>MLYPSPLSSGSKIAVTAFSSGVAAPCHPRLNIVLQDLKNRGFEVLEGQCLREDKLHVSAPLEARVAELMAFLCDDSNDAIMAPWGGEIAMDILPRLDWQRLKSAKPKWLMGFSDISTVLTSISCKLGWATCHCTNLMQLGLNQTDELTAKVFEHLATPIGGEFKQAAAQFFERRHADYSKDPTAAFNLSEPSQWKILNQAHHDEVEFTGRLIGGCIDTHMVLYGSDYFLPHKNLISREDKVIYYFENGELTPTQYFRAFQSLKLKGAFDNASGILVGRNAAQVTRGEGYDDLIALQQSLGELEIPVLYDVDVSHQAPNLTMVNGALANVKLKNGLGEISQKLI</sequence>
<dbReference type="InterPro" id="IPR029062">
    <property type="entry name" value="Class_I_gatase-like"/>
</dbReference>
<feature type="domain" description="LD-carboxypeptidase C-terminal" evidence="4">
    <location>
        <begin position="208"/>
        <end position="328"/>
    </location>
</feature>
<feature type="domain" description="LD-carboxypeptidase N-terminal" evidence="3">
    <location>
        <begin position="13"/>
        <end position="132"/>
    </location>
</feature>
<dbReference type="SUPFAM" id="SSF52317">
    <property type="entry name" value="Class I glutamine amidotransferase-like"/>
    <property type="match status" value="1"/>
</dbReference>
<evidence type="ECO:0000313" key="5">
    <source>
        <dbReference type="EMBL" id="MDK2596974.1"/>
    </source>
</evidence>
<gene>
    <name evidence="5" type="ORF">QNM18_18130</name>
</gene>
<dbReference type="Pfam" id="PF17676">
    <property type="entry name" value="Peptidase_S66C"/>
    <property type="match status" value="1"/>
</dbReference>
<organism evidence="5 6">
    <name type="scientific">Pseudoalteromonas obscura</name>
    <dbReference type="NCBI Taxonomy" id="3048491"/>
    <lineage>
        <taxon>Bacteria</taxon>
        <taxon>Pseudomonadati</taxon>
        <taxon>Pseudomonadota</taxon>
        <taxon>Gammaproteobacteria</taxon>
        <taxon>Alteromonadales</taxon>
        <taxon>Pseudoalteromonadaceae</taxon>
        <taxon>Pseudoalteromonas</taxon>
    </lineage>
</organism>
<protein>
    <submittedName>
        <fullName evidence="5">LD-carboxypeptidase</fullName>
    </submittedName>
</protein>
<dbReference type="Gene3D" id="3.50.30.60">
    <property type="entry name" value="LD-carboxypeptidase A C-terminal domain-like"/>
    <property type="match status" value="1"/>
</dbReference>
<dbReference type="PANTHER" id="PTHR30237:SF5">
    <property type="entry name" value="CARBOXYPEPTIDASE VC_A0337-RELATED"/>
    <property type="match status" value="1"/>
</dbReference>
<dbReference type="InterPro" id="IPR003507">
    <property type="entry name" value="S66_fam"/>
</dbReference>
<keyword evidence="6" id="KW-1185">Reference proteome</keyword>
<dbReference type="SUPFAM" id="SSF141986">
    <property type="entry name" value="LD-carboxypeptidase A C-terminal domain-like"/>
    <property type="match status" value="1"/>
</dbReference>